<reference evidence="3 4" key="1">
    <citation type="journal article" date="2014" name="Genome Announc.">
        <title>Draft Genome Sequence of Marinomonas sp. Strain D104, a Polycyclic Aromatic Hydrocarbon-Degrading Bacterium from the Deep-Sea Sediment of the Arctic Ocean.</title>
        <authorList>
            <person name="Dong C."/>
            <person name="Bai X."/>
            <person name="Lai Q."/>
            <person name="Xie Y."/>
            <person name="Chen X."/>
            <person name="Shao Z."/>
        </authorList>
    </citation>
    <scope>NUCLEOTIDE SEQUENCE [LARGE SCALE GENOMIC DNA]</scope>
    <source>
        <strain evidence="3 4">D104</strain>
    </source>
</reference>
<keyword evidence="3" id="KW-0560">Oxidoreductase</keyword>
<dbReference type="SUPFAM" id="SSF51197">
    <property type="entry name" value="Clavaminate synthase-like"/>
    <property type="match status" value="1"/>
</dbReference>
<organism evidence="3 4">
    <name type="scientific">Marinomonas profundimaris</name>
    <dbReference type="NCBI Taxonomy" id="1208321"/>
    <lineage>
        <taxon>Bacteria</taxon>
        <taxon>Pseudomonadati</taxon>
        <taxon>Pseudomonadota</taxon>
        <taxon>Gammaproteobacteria</taxon>
        <taxon>Oceanospirillales</taxon>
        <taxon>Oceanospirillaceae</taxon>
        <taxon>Marinomonas</taxon>
    </lineage>
</organism>
<evidence type="ECO:0000313" key="3">
    <source>
        <dbReference type="EMBL" id="ETI61034.1"/>
    </source>
</evidence>
<dbReference type="Pfam" id="PF05721">
    <property type="entry name" value="PhyH"/>
    <property type="match status" value="1"/>
</dbReference>
<dbReference type="EMBL" id="AYOZ01000010">
    <property type="protein sequence ID" value="ETI61034.1"/>
    <property type="molecule type" value="Genomic_DNA"/>
</dbReference>
<comment type="caution">
    <text evidence="3">The sequence shown here is derived from an EMBL/GenBank/DDBJ whole genome shotgun (WGS) entry which is preliminary data.</text>
</comment>
<dbReference type="PANTHER" id="PTHR20883:SF15">
    <property type="entry name" value="PHYTANOYL-COA DIOXYGENASE DOMAIN-CONTAINING PROTEIN 1"/>
    <property type="match status" value="1"/>
</dbReference>
<gene>
    <name evidence="3" type="ORF">D104_07000</name>
</gene>
<evidence type="ECO:0000313" key="4">
    <source>
        <dbReference type="Proteomes" id="UP000018857"/>
    </source>
</evidence>
<evidence type="ECO:0000256" key="1">
    <source>
        <dbReference type="ARBA" id="ARBA00022723"/>
    </source>
</evidence>
<protein>
    <submittedName>
        <fullName evidence="3">Phytanoyl-CoA dioxygenase</fullName>
    </submittedName>
</protein>
<dbReference type="STRING" id="1208321.D104_07000"/>
<evidence type="ECO:0000256" key="2">
    <source>
        <dbReference type="ARBA" id="ARBA00023004"/>
    </source>
</evidence>
<dbReference type="AlphaFoldDB" id="W1RZ71"/>
<proteinExistence type="predicted"/>
<keyword evidence="4" id="KW-1185">Reference proteome</keyword>
<dbReference type="Gene3D" id="2.60.120.620">
    <property type="entry name" value="q2cbj1_9rhob like domain"/>
    <property type="match status" value="1"/>
</dbReference>
<dbReference type="PANTHER" id="PTHR20883">
    <property type="entry name" value="PHYTANOYL-COA DIOXYGENASE DOMAIN CONTAINING 1"/>
    <property type="match status" value="1"/>
</dbReference>
<keyword evidence="3" id="KW-0223">Dioxygenase</keyword>
<accession>W1RZ71</accession>
<dbReference type="PATRIC" id="fig|1208321.3.peg.1382"/>
<keyword evidence="1" id="KW-0479">Metal-binding</keyword>
<dbReference type="Proteomes" id="UP000018857">
    <property type="component" value="Unassembled WGS sequence"/>
</dbReference>
<dbReference type="InterPro" id="IPR008775">
    <property type="entry name" value="Phytyl_CoA_dOase-like"/>
</dbReference>
<keyword evidence="2" id="KW-0408">Iron</keyword>
<dbReference type="RefSeq" id="WP_024023544.1">
    <property type="nucleotide sequence ID" value="NZ_AYOZ01000010.1"/>
</dbReference>
<name>W1RZ71_9GAMM</name>
<dbReference type="GO" id="GO:0016706">
    <property type="term" value="F:2-oxoglutarate-dependent dioxygenase activity"/>
    <property type="evidence" value="ECO:0007669"/>
    <property type="project" value="UniProtKB-ARBA"/>
</dbReference>
<dbReference type="GO" id="GO:0005506">
    <property type="term" value="F:iron ion binding"/>
    <property type="evidence" value="ECO:0007669"/>
    <property type="project" value="UniProtKB-ARBA"/>
</dbReference>
<sequence length="296" mass="33016">MTDNMAVKLSPVTITQSQVDQYHADGYLVIESLVSESVCDALRARMSVLMDAFEPDSVRSIFTTSEQSRHTDRYFMASADKVSFFFEEEAFDEAGVLKQPLALSINKVGHGLHFQDAVFKAFSLSSVWQNLLTQLGMIEPRAAQSMYIFKQPGIGGEVNCHQDSTFLYTKPMSVIGLWFALEDATLENGCLWGIPKGHKQGLLKRFERLDEGAIDTRMVVLKEHIWSQDELVAMPVPKGSLVILDGEFPHLSYANRSGKSRHAYAIHAVDGTCEYPVLNWLQAAPGSSFLPFDVVE</sequence>
<dbReference type="eggNOG" id="COG5285">
    <property type="taxonomic scope" value="Bacteria"/>
</dbReference>